<keyword evidence="2" id="KW-0269">Exonuclease</keyword>
<dbReference type="GO" id="GO:0008408">
    <property type="term" value="F:3'-5' exonuclease activity"/>
    <property type="evidence" value="ECO:0007669"/>
    <property type="project" value="InterPro"/>
</dbReference>
<keyword evidence="2" id="KW-0540">Nuclease</keyword>
<dbReference type="SUPFAM" id="SSF53098">
    <property type="entry name" value="Ribonuclease H-like"/>
    <property type="match status" value="1"/>
</dbReference>
<dbReference type="Pfam" id="PF01612">
    <property type="entry name" value="DNA_pol_A_exo1"/>
    <property type="match status" value="1"/>
</dbReference>
<dbReference type="PANTHER" id="PTHR43040">
    <property type="entry name" value="RIBONUCLEASE D"/>
    <property type="match status" value="1"/>
</dbReference>
<gene>
    <name evidence="2" type="ORF">NKR23_g8700</name>
</gene>
<keyword evidence="2" id="KW-0378">Hydrolase</keyword>
<protein>
    <submittedName>
        <fullName evidence="2">3-5 exonuclease</fullName>
    </submittedName>
</protein>
<dbReference type="Proteomes" id="UP001174694">
    <property type="component" value="Unassembled WGS sequence"/>
</dbReference>
<dbReference type="GO" id="GO:0006139">
    <property type="term" value="P:nucleobase-containing compound metabolic process"/>
    <property type="evidence" value="ECO:0007669"/>
    <property type="project" value="InterPro"/>
</dbReference>
<dbReference type="AlphaFoldDB" id="A0AA38R7H1"/>
<organism evidence="2 3">
    <name type="scientific">Pleurostoma richardsiae</name>
    <dbReference type="NCBI Taxonomy" id="41990"/>
    <lineage>
        <taxon>Eukaryota</taxon>
        <taxon>Fungi</taxon>
        <taxon>Dikarya</taxon>
        <taxon>Ascomycota</taxon>
        <taxon>Pezizomycotina</taxon>
        <taxon>Sordariomycetes</taxon>
        <taxon>Sordariomycetidae</taxon>
        <taxon>Calosphaeriales</taxon>
        <taxon>Pleurostomataceae</taxon>
        <taxon>Pleurostoma</taxon>
    </lineage>
</organism>
<dbReference type="Gene3D" id="3.30.420.10">
    <property type="entry name" value="Ribonuclease H-like superfamily/Ribonuclease H"/>
    <property type="match status" value="1"/>
</dbReference>
<comment type="caution">
    <text evidence="2">The sequence shown here is derived from an EMBL/GenBank/DDBJ whole genome shotgun (WGS) entry which is preliminary data.</text>
</comment>
<dbReference type="InterPro" id="IPR002562">
    <property type="entry name" value="3'-5'_exonuclease_dom"/>
</dbReference>
<reference evidence="2" key="1">
    <citation type="submission" date="2022-07" db="EMBL/GenBank/DDBJ databases">
        <title>Fungi with potential for degradation of polypropylene.</title>
        <authorList>
            <person name="Gostincar C."/>
        </authorList>
    </citation>
    <scope>NUCLEOTIDE SEQUENCE</scope>
    <source>
        <strain evidence="2">EXF-13308</strain>
    </source>
</reference>
<proteinExistence type="predicted"/>
<evidence type="ECO:0000313" key="2">
    <source>
        <dbReference type="EMBL" id="KAJ9138209.1"/>
    </source>
</evidence>
<accession>A0AA38R7H1</accession>
<name>A0AA38R7H1_9PEZI</name>
<keyword evidence="3" id="KW-1185">Reference proteome</keyword>
<dbReference type="InterPro" id="IPR036397">
    <property type="entry name" value="RNaseH_sf"/>
</dbReference>
<sequence>MPVSTSDVIVVSSVPDLRVFLSSIPPSSTLYFDLEGNRLSRHGTITLITILVHPHDVLWLIDVIAIGKGTFTVALSDGRSLKSILEDPDIPKYIWDVRNDADALWALYQVGIKGVTDIQLLENVSRAGDKTYVHGLDKTVQSDLKLGFMELHRWMRTKREVKTLMATDIFSTRPMDSKTTQYCVNDVIHLPALHALYLKGIGRDSLLRVKEESARRVDEAHSPGYEPLSRNKTLGPWGSGIGKRPTFEDVLEELEDQRIDRFAAEIFGHDDFLSYYSYDDEGGTNAADGAFYPEVFDSCWDKSL</sequence>
<dbReference type="EMBL" id="JANBVO010000031">
    <property type="protein sequence ID" value="KAJ9138209.1"/>
    <property type="molecule type" value="Genomic_DNA"/>
</dbReference>
<evidence type="ECO:0000313" key="3">
    <source>
        <dbReference type="Proteomes" id="UP001174694"/>
    </source>
</evidence>
<dbReference type="GO" id="GO:0003676">
    <property type="term" value="F:nucleic acid binding"/>
    <property type="evidence" value="ECO:0007669"/>
    <property type="project" value="InterPro"/>
</dbReference>
<dbReference type="PANTHER" id="PTHR43040:SF1">
    <property type="entry name" value="RIBONUCLEASE D"/>
    <property type="match status" value="1"/>
</dbReference>
<evidence type="ECO:0000259" key="1">
    <source>
        <dbReference type="Pfam" id="PF01612"/>
    </source>
</evidence>
<feature type="domain" description="3'-5' exonuclease" evidence="1">
    <location>
        <begin position="17"/>
        <end position="193"/>
    </location>
</feature>
<dbReference type="InterPro" id="IPR012337">
    <property type="entry name" value="RNaseH-like_sf"/>
</dbReference>